<dbReference type="AlphaFoldDB" id="A0A853CH23"/>
<dbReference type="RefSeq" id="WP_179716517.1">
    <property type="nucleotide sequence ID" value="NZ_JACBZT010000001.1"/>
</dbReference>
<accession>A0A853CH23</accession>
<evidence type="ECO:0000313" key="4">
    <source>
        <dbReference type="Proteomes" id="UP000541969"/>
    </source>
</evidence>
<evidence type="ECO:0008006" key="5">
    <source>
        <dbReference type="Google" id="ProtNLM"/>
    </source>
</evidence>
<sequence length="133" mass="13685">MTTEQYDSSYPQNPQQPPAPQGYQAPAPQPYGAPVAQPYGYPAPQAQAQGNGLGIAGFVCGLVGLILCWVPWFGMLLGVVGIVLSGIAISQGKKRGTSTGLAIAGLVCGILAVLAFVLLLAFVFSVASSINTY</sequence>
<proteinExistence type="predicted"/>
<feature type="compositionally biased region" description="Low complexity" evidence="1">
    <location>
        <begin position="21"/>
        <end position="36"/>
    </location>
</feature>
<dbReference type="EMBL" id="JACBZT010000001">
    <property type="protein sequence ID" value="NYJ05832.1"/>
    <property type="molecule type" value="Genomic_DNA"/>
</dbReference>
<evidence type="ECO:0000313" key="3">
    <source>
        <dbReference type="EMBL" id="NYJ05832.1"/>
    </source>
</evidence>
<comment type="caution">
    <text evidence="3">The sequence shown here is derived from an EMBL/GenBank/DDBJ whole genome shotgun (WGS) entry which is preliminary data.</text>
</comment>
<gene>
    <name evidence="3" type="ORF">GGQ55_002110</name>
</gene>
<feature type="region of interest" description="Disordered" evidence="1">
    <location>
        <begin position="1"/>
        <end position="36"/>
    </location>
</feature>
<keyword evidence="2" id="KW-0812">Transmembrane</keyword>
<reference evidence="3 4" key="1">
    <citation type="submission" date="2020-07" db="EMBL/GenBank/DDBJ databases">
        <title>Sequencing the genomes of 1000 actinobacteria strains.</title>
        <authorList>
            <person name="Klenk H.-P."/>
        </authorList>
    </citation>
    <scope>NUCLEOTIDE SEQUENCE [LARGE SCALE GENOMIC DNA]</scope>
    <source>
        <strain evidence="3 4">DSM 104001</strain>
    </source>
</reference>
<keyword evidence="2" id="KW-1133">Transmembrane helix</keyword>
<keyword evidence="4" id="KW-1185">Reference proteome</keyword>
<evidence type="ECO:0000256" key="2">
    <source>
        <dbReference type="SAM" id="Phobius"/>
    </source>
</evidence>
<protein>
    <recommendedName>
        <fullName evidence="5">DUF4190 domain-containing protein</fullName>
    </recommendedName>
</protein>
<feature type="transmembrane region" description="Helical" evidence="2">
    <location>
        <begin position="56"/>
        <end position="89"/>
    </location>
</feature>
<organism evidence="3 4">
    <name type="scientific">Petropleomorpha daqingensis</name>
    <dbReference type="NCBI Taxonomy" id="2026353"/>
    <lineage>
        <taxon>Bacteria</taxon>
        <taxon>Bacillati</taxon>
        <taxon>Actinomycetota</taxon>
        <taxon>Actinomycetes</taxon>
        <taxon>Geodermatophilales</taxon>
        <taxon>Geodermatophilaceae</taxon>
        <taxon>Petropleomorpha</taxon>
    </lineage>
</organism>
<dbReference type="Proteomes" id="UP000541969">
    <property type="component" value="Unassembled WGS sequence"/>
</dbReference>
<keyword evidence="2" id="KW-0472">Membrane</keyword>
<feature type="transmembrane region" description="Helical" evidence="2">
    <location>
        <begin position="101"/>
        <end position="127"/>
    </location>
</feature>
<evidence type="ECO:0000256" key="1">
    <source>
        <dbReference type="SAM" id="MobiDB-lite"/>
    </source>
</evidence>
<name>A0A853CH23_9ACTN</name>